<dbReference type="PANTHER" id="PTHR46390:SF1">
    <property type="entry name" value="MANNOSE-1-PHOSPHATE GUANYLYLTRANSFERASE"/>
    <property type="match status" value="1"/>
</dbReference>
<dbReference type="InterPro" id="IPR051161">
    <property type="entry name" value="Mannose-6P_isomerase_type2"/>
</dbReference>
<name>A0A538SUK4_UNCEI</name>
<evidence type="ECO:0000313" key="3">
    <source>
        <dbReference type="EMBL" id="TMQ55045.1"/>
    </source>
</evidence>
<dbReference type="InterPro" id="IPR005835">
    <property type="entry name" value="NTP_transferase_dom"/>
</dbReference>
<dbReference type="GO" id="GO:0009298">
    <property type="term" value="P:GDP-mannose biosynthetic process"/>
    <property type="evidence" value="ECO:0007669"/>
    <property type="project" value="TreeGrafter"/>
</dbReference>
<comment type="caution">
    <text evidence="3">The sequence shown here is derived from an EMBL/GenBank/DDBJ whole genome shotgun (WGS) entry which is preliminary data.</text>
</comment>
<evidence type="ECO:0000259" key="2">
    <source>
        <dbReference type="Pfam" id="PF22640"/>
    </source>
</evidence>
<accession>A0A538SUK4</accession>
<organism evidence="3 4">
    <name type="scientific">Eiseniibacteriota bacterium</name>
    <dbReference type="NCBI Taxonomy" id="2212470"/>
    <lineage>
        <taxon>Bacteria</taxon>
        <taxon>Candidatus Eiseniibacteriota</taxon>
    </lineage>
</organism>
<dbReference type="InterPro" id="IPR049577">
    <property type="entry name" value="GMPP_N"/>
</dbReference>
<sequence>MRLHAVILAGGRGERFWPLSRRSRPKQFLPLLDDRPMLAHTLERVRGLVDPGDVWIITAQDLKREAESLAPGVPNAQVIGEPVGKNTAPAIALAARWIKEAGSGSVVAVLPSDHRIEPTTRFREELARAAGVALERDAIILFGIPPTRPETGYGYIESGKPIEPGSPFHVVNAFREKPDHQTAARYLSDGHHLWNAGIFVFPPGALLEEIRAYQPEIAALLEGVPGRPGEGTQDALRRFYGSAPSISIDHAVMERSRKSLVARAGFAWDDLGSWDAIGTPKSRDPLGNVIRGTALLHNCKNVTAFAEGGLVAGVGIEDLVIVRTRDVTLVCRSGRAQEVRAIVEQLKARKELDEYL</sequence>
<dbReference type="Gene3D" id="3.90.550.10">
    <property type="entry name" value="Spore Coat Polysaccharide Biosynthesis Protein SpsA, Chain A"/>
    <property type="match status" value="1"/>
</dbReference>
<feature type="domain" description="Nucleotidyl transferase" evidence="1">
    <location>
        <begin position="5"/>
        <end position="277"/>
    </location>
</feature>
<dbReference type="PANTHER" id="PTHR46390">
    <property type="entry name" value="MANNOSE-1-PHOSPHATE GUANYLYLTRANSFERASE"/>
    <property type="match status" value="1"/>
</dbReference>
<dbReference type="Pfam" id="PF22640">
    <property type="entry name" value="ManC_GMP_beta-helix"/>
    <property type="match status" value="1"/>
</dbReference>
<gene>
    <name evidence="3" type="ORF">E6K74_04360</name>
</gene>
<keyword evidence="3" id="KW-0808">Transferase</keyword>
<proteinExistence type="predicted"/>
<keyword evidence="3" id="KW-0548">Nucleotidyltransferase</keyword>
<evidence type="ECO:0000259" key="1">
    <source>
        <dbReference type="Pfam" id="PF00483"/>
    </source>
</evidence>
<dbReference type="Pfam" id="PF00483">
    <property type="entry name" value="NTP_transferase"/>
    <property type="match status" value="1"/>
</dbReference>
<dbReference type="InterPro" id="IPR054566">
    <property type="entry name" value="ManC/GMP-like_b-helix"/>
</dbReference>
<dbReference type="GO" id="GO:0004475">
    <property type="term" value="F:mannose-1-phosphate guanylyltransferase (GTP) activity"/>
    <property type="evidence" value="ECO:0007669"/>
    <property type="project" value="InterPro"/>
</dbReference>
<evidence type="ECO:0000313" key="4">
    <source>
        <dbReference type="Proteomes" id="UP000319829"/>
    </source>
</evidence>
<feature type="domain" description="MannoseP isomerase/GMP-like beta-helix" evidence="2">
    <location>
        <begin position="300"/>
        <end position="346"/>
    </location>
</feature>
<dbReference type="EMBL" id="VBOU01000044">
    <property type="protein sequence ID" value="TMQ55045.1"/>
    <property type="molecule type" value="Genomic_DNA"/>
</dbReference>
<dbReference type="InterPro" id="IPR029044">
    <property type="entry name" value="Nucleotide-diphossugar_trans"/>
</dbReference>
<protein>
    <submittedName>
        <fullName evidence="3">Mannose-1-phosphate guanylyltransferase</fullName>
    </submittedName>
</protein>
<reference evidence="3 4" key="1">
    <citation type="journal article" date="2019" name="Nat. Microbiol.">
        <title>Mediterranean grassland soil C-N compound turnover is dependent on rainfall and depth, and is mediated by genomically divergent microorganisms.</title>
        <authorList>
            <person name="Diamond S."/>
            <person name="Andeer P.F."/>
            <person name="Li Z."/>
            <person name="Crits-Christoph A."/>
            <person name="Burstein D."/>
            <person name="Anantharaman K."/>
            <person name="Lane K.R."/>
            <person name="Thomas B.C."/>
            <person name="Pan C."/>
            <person name="Northen T.R."/>
            <person name="Banfield J.F."/>
        </authorList>
    </citation>
    <scope>NUCLEOTIDE SEQUENCE [LARGE SCALE GENOMIC DNA]</scope>
    <source>
        <strain evidence="3">WS_4</strain>
    </source>
</reference>
<dbReference type="AlphaFoldDB" id="A0A538SUK4"/>
<dbReference type="Proteomes" id="UP000319829">
    <property type="component" value="Unassembled WGS sequence"/>
</dbReference>
<dbReference type="CDD" id="cd02509">
    <property type="entry name" value="GDP-M1P_Guanylyltransferase"/>
    <property type="match status" value="1"/>
</dbReference>
<dbReference type="SUPFAM" id="SSF53448">
    <property type="entry name" value="Nucleotide-diphospho-sugar transferases"/>
    <property type="match status" value="1"/>
</dbReference>
<dbReference type="SUPFAM" id="SSF159283">
    <property type="entry name" value="Guanosine diphospho-D-mannose pyrophosphorylase/mannose-6-phosphate isomerase linker domain"/>
    <property type="match status" value="1"/>
</dbReference>